<organism evidence="1 2">
    <name type="scientific">Chaetomium tenue</name>
    <dbReference type="NCBI Taxonomy" id="1854479"/>
    <lineage>
        <taxon>Eukaryota</taxon>
        <taxon>Fungi</taxon>
        <taxon>Dikarya</taxon>
        <taxon>Ascomycota</taxon>
        <taxon>Pezizomycotina</taxon>
        <taxon>Sordariomycetes</taxon>
        <taxon>Sordariomycetidae</taxon>
        <taxon>Sordariales</taxon>
        <taxon>Chaetomiaceae</taxon>
        <taxon>Chaetomium</taxon>
    </lineage>
</organism>
<evidence type="ECO:0000313" key="2">
    <source>
        <dbReference type="Proteomes" id="UP000724584"/>
    </source>
</evidence>
<accession>A0ACB7PRE4</accession>
<proteinExistence type="predicted"/>
<dbReference type="EMBL" id="JAGIZQ010000001">
    <property type="protein sequence ID" value="KAH6650980.1"/>
    <property type="molecule type" value="Genomic_DNA"/>
</dbReference>
<name>A0ACB7PRE4_9PEZI</name>
<sequence>MPQCPTPKPTHPILNDKHHPLSSAFPPTAATRAEGWEGRDETERASERERMRRGARVGAARGRWAESSRARELGRPFWERRALVRGPDSLASNQRAPLVPALQRRGREKQTRHFGPKRRGSLEGRKGHPRLHGVILVVVVVGTRMGVEGHGTGTPAICESVNMEAPSCRGCLAFPKRLSRGPSNRCWPRRRLESALRQFAEWWPRKSWANNTPLFAEIHVPVNLGCQRQLREIR</sequence>
<dbReference type="Proteomes" id="UP000724584">
    <property type="component" value="Unassembled WGS sequence"/>
</dbReference>
<evidence type="ECO:0000313" key="1">
    <source>
        <dbReference type="EMBL" id="KAH6650980.1"/>
    </source>
</evidence>
<comment type="caution">
    <text evidence="1">The sequence shown here is derived from an EMBL/GenBank/DDBJ whole genome shotgun (WGS) entry which is preliminary data.</text>
</comment>
<gene>
    <name evidence="1" type="ORF">F5144DRAFT_70354</name>
</gene>
<protein>
    <submittedName>
        <fullName evidence="1">Uncharacterized protein</fullName>
    </submittedName>
</protein>
<keyword evidence="2" id="KW-1185">Reference proteome</keyword>
<reference evidence="1 2" key="1">
    <citation type="journal article" date="2021" name="Nat. Commun.">
        <title>Genetic determinants of endophytism in the Arabidopsis root mycobiome.</title>
        <authorList>
            <person name="Mesny F."/>
            <person name="Miyauchi S."/>
            <person name="Thiergart T."/>
            <person name="Pickel B."/>
            <person name="Atanasova L."/>
            <person name="Karlsson M."/>
            <person name="Huettel B."/>
            <person name="Barry K.W."/>
            <person name="Haridas S."/>
            <person name="Chen C."/>
            <person name="Bauer D."/>
            <person name="Andreopoulos W."/>
            <person name="Pangilinan J."/>
            <person name="LaButti K."/>
            <person name="Riley R."/>
            <person name="Lipzen A."/>
            <person name="Clum A."/>
            <person name="Drula E."/>
            <person name="Henrissat B."/>
            <person name="Kohler A."/>
            <person name="Grigoriev I.V."/>
            <person name="Martin F.M."/>
            <person name="Hacquard S."/>
        </authorList>
    </citation>
    <scope>NUCLEOTIDE SEQUENCE [LARGE SCALE GENOMIC DNA]</scope>
    <source>
        <strain evidence="1 2">MPI-SDFR-AT-0079</strain>
    </source>
</reference>